<name>A0A2H3B3B0_9AGAR</name>
<organism evidence="1 2">
    <name type="scientific">Armillaria solidipes</name>
    <dbReference type="NCBI Taxonomy" id="1076256"/>
    <lineage>
        <taxon>Eukaryota</taxon>
        <taxon>Fungi</taxon>
        <taxon>Dikarya</taxon>
        <taxon>Basidiomycota</taxon>
        <taxon>Agaricomycotina</taxon>
        <taxon>Agaricomycetes</taxon>
        <taxon>Agaricomycetidae</taxon>
        <taxon>Agaricales</taxon>
        <taxon>Marasmiineae</taxon>
        <taxon>Physalacriaceae</taxon>
        <taxon>Armillaria</taxon>
    </lineage>
</organism>
<sequence length="258" mass="28138">MRLLDGEECNVLSSSSSMACPKHSKGTQAGTNVHVPCPTLKFRPSWGRLHSVLTITLLYLTSDSTYSCRCDSDDLSEHAATRSSTHTHPAPSLGRCWLLPALPPMASRDLAAMYHPDFDTPGTDALLSSLDGTLFCLPSGALDIVRASITVPAFVRERLQMYALATRFVWEEEAEFASKHMLGLSLHGSSIRRRCKGVVTQSTGQRFSVDGAWIEDVLGNGGEAVGDGLSSSEIEEWLEMDVCWPEKCPGCRRLAYAT</sequence>
<dbReference type="PROSITE" id="PS51257">
    <property type="entry name" value="PROKAR_LIPOPROTEIN"/>
    <property type="match status" value="1"/>
</dbReference>
<reference evidence="2" key="1">
    <citation type="journal article" date="2017" name="Nat. Ecol. Evol.">
        <title>Genome expansion and lineage-specific genetic innovations in the forest pathogenic fungi Armillaria.</title>
        <authorList>
            <person name="Sipos G."/>
            <person name="Prasanna A.N."/>
            <person name="Walter M.C."/>
            <person name="O'Connor E."/>
            <person name="Balint B."/>
            <person name="Krizsan K."/>
            <person name="Kiss B."/>
            <person name="Hess J."/>
            <person name="Varga T."/>
            <person name="Slot J."/>
            <person name="Riley R."/>
            <person name="Boka B."/>
            <person name="Rigling D."/>
            <person name="Barry K."/>
            <person name="Lee J."/>
            <person name="Mihaltcheva S."/>
            <person name="LaButti K."/>
            <person name="Lipzen A."/>
            <person name="Waldron R."/>
            <person name="Moloney N.M."/>
            <person name="Sperisen C."/>
            <person name="Kredics L."/>
            <person name="Vagvoelgyi C."/>
            <person name="Patrignani A."/>
            <person name="Fitzpatrick D."/>
            <person name="Nagy I."/>
            <person name="Doyle S."/>
            <person name="Anderson J.B."/>
            <person name="Grigoriev I.V."/>
            <person name="Gueldener U."/>
            <person name="Muensterkoetter M."/>
            <person name="Nagy L.G."/>
        </authorList>
    </citation>
    <scope>NUCLEOTIDE SEQUENCE [LARGE SCALE GENOMIC DNA]</scope>
    <source>
        <strain evidence="2">28-4</strain>
    </source>
</reference>
<dbReference type="AlphaFoldDB" id="A0A2H3B3B0"/>
<proteinExistence type="predicted"/>
<protein>
    <submittedName>
        <fullName evidence="1">Uncharacterized protein</fullName>
    </submittedName>
</protein>
<accession>A0A2H3B3B0</accession>
<evidence type="ECO:0000313" key="1">
    <source>
        <dbReference type="EMBL" id="PBK65351.1"/>
    </source>
</evidence>
<dbReference type="EMBL" id="KZ293446">
    <property type="protein sequence ID" value="PBK65351.1"/>
    <property type="molecule type" value="Genomic_DNA"/>
</dbReference>
<keyword evidence="2" id="KW-1185">Reference proteome</keyword>
<gene>
    <name evidence="1" type="ORF">ARMSODRAFT_1006705</name>
</gene>
<evidence type="ECO:0000313" key="2">
    <source>
        <dbReference type="Proteomes" id="UP000218334"/>
    </source>
</evidence>
<dbReference type="Proteomes" id="UP000218334">
    <property type="component" value="Unassembled WGS sequence"/>
</dbReference>